<keyword evidence="9 12" id="KW-0442">Lipid degradation</keyword>
<dbReference type="GlyGen" id="A0A8V0ZKA3">
    <property type="glycosylation" value="1 site"/>
</dbReference>
<accession>A0A8V0ZKA3</accession>
<dbReference type="InterPro" id="IPR041847">
    <property type="entry name" value="C2_cPLA2"/>
</dbReference>
<keyword evidence="5 13" id="KW-0963">Cytoplasm</keyword>
<reference evidence="17" key="2">
    <citation type="submission" date="2025-08" db="UniProtKB">
        <authorList>
            <consortium name="Ensembl"/>
        </authorList>
    </citation>
    <scope>IDENTIFICATION</scope>
    <source>
        <strain evidence="17">broiler</strain>
    </source>
</reference>
<evidence type="ECO:0000256" key="3">
    <source>
        <dbReference type="ARBA" id="ARBA00004514"/>
    </source>
</evidence>
<keyword evidence="6 13" id="KW-0479">Metal-binding</keyword>
<evidence type="ECO:0000256" key="14">
    <source>
        <dbReference type="SAM" id="MobiDB-lite"/>
    </source>
</evidence>
<evidence type="ECO:0000313" key="18">
    <source>
        <dbReference type="Proteomes" id="UP000000539"/>
    </source>
</evidence>
<dbReference type="GeneTree" id="ENSGT01030000234606"/>
<comment type="catalytic activity">
    <reaction evidence="13">
        <text>a 1,2-diacyl-sn-glycero-3-phosphocholine + H2O = a 1-acyl-sn-glycero-3-phosphocholine + a fatty acid + H(+)</text>
        <dbReference type="Rhea" id="RHEA:15801"/>
        <dbReference type="ChEBI" id="CHEBI:15377"/>
        <dbReference type="ChEBI" id="CHEBI:15378"/>
        <dbReference type="ChEBI" id="CHEBI:28868"/>
        <dbReference type="ChEBI" id="CHEBI:57643"/>
        <dbReference type="ChEBI" id="CHEBI:58168"/>
        <dbReference type="EC" id="3.1.1.4"/>
    </reaction>
</comment>
<gene>
    <name evidence="17" type="primary">LOC423226</name>
</gene>
<reference evidence="17" key="1">
    <citation type="submission" date="2020-11" db="EMBL/GenBank/DDBJ databases">
        <title>Gallus gallus (Chicken) genome, bGalGal1, GRCg7b, maternal haplotype autosomes + Z &amp; W.</title>
        <authorList>
            <person name="Warren W."/>
            <person name="Formenti G."/>
            <person name="Fedrigo O."/>
            <person name="Haase B."/>
            <person name="Mountcastle J."/>
            <person name="Balacco J."/>
            <person name="Tracey A."/>
            <person name="Schneider V."/>
            <person name="Okimoto R."/>
            <person name="Cheng H."/>
            <person name="Hawken R."/>
            <person name="Howe K."/>
            <person name="Jarvis E.D."/>
        </authorList>
    </citation>
    <scope>NUCLEOTIDE SEQUENCE [LARGE SCALE GENOMIC DNA]</scope>
    <source>
        <strain evidence="17">Broiler</strain>
    </source>
</reference>
<dbReference type="OrthoDB" id="419768at2759"/>
<organism evidence="17 18">
    <name type="scientific">Gallus gallus</name>
    <name type="common">Chicken</name>
    <dbReference type="NCBI Taxonomy" id="9031"/>
    <lineage>
        <taxon>Eukaryota</taxon>
        <taxon>Metazoa</taxon>
        <taxon>Chordata</taxon>
        <taxon>Craniata</taxon>
        <taxon>Vertebrata</taxon>
        <taxon>Euteleostomi</taxon>
        <taxon>Archelosauria</taxon>
        <taxon>Archosauria</taxon>
        <taxon>Dinosauria</taxon>
        <taxon>Saurischia</taxon>
        <taxon>Theropoda</taxon>
        <taxon>Coelurosauria</taxon>
        <taxon>Aves</taxon>
        <taxon>Neognathae</taxon>
        <taxon>Galloanserae</taxon>
        <taxon>Galliformes</taxon>
        <taxon>Phasianidae</taxon>
        <taxon>Phasianinae</taxon>
        <taxon>Gallus</taxon>
    </lineage>
</organism>
<dbReference type="Gene3D" id="2.60.40.150">
    <property type="entry name" value="C2 domain"/>
    <property type="match status" value="1"/>
</dbReference>
<evidence type="ECO:0000256" key="6">
    <source>
        <dbReference type="ARBA" id="ARBA00022723"/>
    </source>
</evidence>
<protein>
    <recommendedName>
        <fullName evidence="4 13">Phospholipase A2</fullName>
        <ecNumber evidence="4 13">3.1.1.4</ecNumber>
    </recommendedName>
</protein>
<dbReference type="Pfam" id="PF18695">
    <property type="entry name" value="cPLA2_C2"/>
    <property type="match status" value="1"/>
</dbReference>
<dbReference type="PANTHER" id="PTHR10728:SF67">
    <property type="entry name" value="PHOSPHOLIPASE A2"/>
    <property type="match status" value="1"/>
</dbReference>
<dbReference type="CDD" id="cd07201">
    <property type="entry name" value="cPLA2_Grp-IVB-IVD-IVE-IVF"/>
    <property type="match status" value="1"/>
</dbReference>
<comment type="domain">
    <text evidence="13">The N-terminal C2 domain associates with lipid membranes upon calcium binding.</text>
</comment>
<keyword evidence="18" id="KW-1185">Reference proteome</keyword>
<dbReference type="Proteomes" id="UP000000539">
    <property type="component" value="Chromosome 5"/>
</dbReference>
<dbReference type="Ensembl" id="ENSGALT00010049096.1">
    <property type="protein sequence ID" value="ENSGALP00010029030.1"/>
    <property type="gene ID" value="ENSGALG00010020325.1"/>
</dbReference>
<dbReference type="InterPro" id="IPR040723">
    <property type="entry name" value="cPLA2_C2"/>
</dbReference>
<dbReference type="RefSeq" id="XP_015142601.2">
    <property type="nucleotide sequence ID" value="XM_015287115.4"/>
</dbReference>
<dbReference type="Gene3D" id="3.40.1090.10">
    <property type="entry name" value="Cytosolic phospholipase A2 catalytic domain"/>
    <property type="match status" value="1"/>
</dbReference>
<dbReference type="SUPFAM" id="SSF49562">
    <property type="entry name" value="C2 domain (Calcium/lipid-binding domain, CaLB)"/>
    <property type="match status" value="1"/>
</dbReference>
<feature type="domain" description="C2" evidence="15">
    <location>
        <begin position="131"/>
        <end position="249"/>
    </location>
</feature>
<dbReference type="AlphaFoldDB" id="A0A8V0ZKA3"/>
<dbReference type="KEGG" id="gga:423226"/>
<evidence type="ECO:0000256" key="11">
    <source>
        <dbReference type="ARBA" id="ARBA00023136"/>
    </source>
</evidence>
<proteinExistence type="predicted"/>
<dbReference type="GO" id="GO:0005509">
    <property type="term" value="F:calcium ion binding"/>
    <property type="evidence" value="ECO:0000318"/>
    <property type="project" value="GO_Central"/>
</dbReference>
<feature type="compositionally biased region" description="Polar residues" evidence="14">
    <location>
        <begin position="111"/>
        <end position="134"/>
    </location>
</feature>
<dbReference type="PANTHER" id="PTHR10728">
    <property type="entry name" value="CYTOSOLIC PHOSPHOLIPASE A2"/>
    <property type="match status" value="1"/>
</dbReference>
<dbReference type="InterPro" id="IPR035892">
    <property type="entry name" value="C2_domain_sf"/>
</dbReference>
<dbReference type="SMART" id="SM00022">
    <property type="entry name" value="PLAc"/>
    <property type="match status" value="1"/>
</dbReference>
<sequence>MASAHVKRYRRELLQQPGYYPTGKRTGNFSATRAVYLSRSAFHLSSNPQDHRLNLFLVSSSLPYPRGNEEPLLGKGEKTLATVEPNIRVPFAAPIFNAAVILMASTSTLSQHPSSKSSPLQNEEQKWMVQNTEQSDVDAEQEETSPYSLLTVRIIKMRNAHQADFLSQSDCYVSLWLPTASDEKFQTKTIKNCRDPVWNETFYFRIQRKVKNILEMTVSDDDVICDDDHAIVLFDVAKISLGKSVIVAFPLNPQGSQELEVEFLLESIQDHPEAIVTNGAVVCRELACLEVEFDRRVKKKHFAENELTFTVRGSFEETQRVSLGSGSRSPLPDPTLFHYAKYKQPSLDVALTKKRRIPSFCACVTCRERRSRSIPLTLPLKSLPSEQEAVGKHRKFGLLLKTKKCQEDLDVRLGFDLCEQEKDFICKRKKVVAAALKDILQLEEDLEDDEVPVVAIMTTGGGTRALTAMYAHLLSVQELNVLDCVSYVTGLSGTTWTMANLYEDPDWSQKNLKKALDDIRRHVLKNKFLACFAPDRLKYYLKELCQRKQEGHQISFTDLWGLIIESMFRDKEDSQKLTDQQQALNRGQNPLPIYLSLNVKDKISDQDFREWVEFTPYEVGFLKYGAYISAEDFGSEFFMGRLMKKIPESRICFLEGIWSSVFSLNLLDAWYISVHSEDFWHKWTRDKITDIDDETLFPKRPNELETRVVCPTDSFSDIFRDVVTLRPAASEIRNFLKGLQMNNNYLESEFSKWKDCELDSQPNHLTGAADYLILIDTAFVFATSYPPLMRPERKVDVILHFNYSSGSQTRPLKEASNYFAKQGIPFPKEVPDDQETPQLKECYIVGEKESPETPIVIFFPLVNDTFREYKAPGVRRSPSEMAEGDVDVANSCGPYYINNLSYSEEDFDKLVNLSYYNVQNNKDLILQALRAAVERKKQQKKQQPLQKPPPASDDGMGVPNTEASQHLPNYSAVGKMK</sequence>
<dbReference type="GO" id="GO:0005544">
    <property type="term" value="F:calcium-dependent phospholipid binding"/>
    <property type="evidence" value="ECO:0000318"/>
    <property type="project" value="GO_Central"/>
</dbReference>
<reference evidence="17" key="3">
    <citation type="submission" date="2025-09" db="UniProtKB">
        <authorList>
            <consortium name="Ensembl"/>
        </authorList>
    </citation>
    <scope>IDENTIFICATION</scope>
    <source>
        <strain evidence="17">broiler</strain>
    </source>
</reference>
<keyword evidence="7 12" id="KW-0378">Hydrolase</keyword>
<evidence type="ECO:0000256" key="5">
    <source>
        <dbReference type="ARBA" id="ARBA00022490"/>
    </source>
</evidence>
<dbReference type="CDD" id="cd04036">
    <property type="entry name" value="C2_cPLA2"/>
    <property type="match status" value="1"/>
</dbReference>
<dbReference type="GO" id="GO:0046475">
    <property type="term" value="P:glycerophospholipid catabolic process"/>
    <property type="evidence" value="ECO:0000318"/>
    <property type="project" value="GO_Central"/>
</dbReference>
<name>A0A8V0ZKA3_CHICK</name>
<evidence type="ECO:0000313" key="17">
    <source>
        <dbReference type="Ensembl" id="ENSGALP00010029030.1"/>
    </source>
</evidence>
<dbReference type="InterPro" id="IPR002642">
    <property type="entry name" value="LysoPLipase_cat_dom"/>
</dbReference>
<dbReference type="Pfam" id="PF00168">
    <property type="entry name" value="C2"/>
    <property type="match status" value="1"/>
</dbReference>
<dbReference type="FunFam" id="2.60.40.150:FF:000030">
    <property type="entry name" value="Phospholipase A2"/>
    <property type="match status" value="1"/>
</dbReference>
<feature type="region of interest" description="Disordered" evidence="14">
    <location>
        <begin position="935"/>
        <end position="977"/>
    </location>
</feature>
<evidence type="ECO:0000256" key="9">
    <source>
        <dbReference type="ARBA" id="ARBA00022963"/>
    </source>
</evidence>
<dbReference type="GO" id="GO:0047498">
    <property type="term" value="F:calcium-dependent phospholipase A2 activity"/>
    <property type="evidence" value="ECO:0000318"/>
    <property type="project" value="GO_Central"/>
</dbReference>
<comment type="cofactor">
    <cofactor evidence="1">
        <name>Ca(2+)</name>
        <dbReference type="ChEBI" id="CHEBI:29108"/>
    </cofactor>
</comment>
<dbReference type="SUPFAM" id="SSF52151">
    <property type="entry name" value="FabD/lysophospholipase-like"/>
    <property type="match status" value="1"/>
</dbReference>
<dbReference type="Pfam" id="PF01735">
    <property type="entry name" value="PLA2_B"/>
    <property type="match status" value="1"/>
</dbReference>
<feature type="region of interest" description="Disordered" evidence="14">
    <location>
        <begin position="111"/>
        <end position="142"/>
    </location>
</feature>
<dbReference type="SMR" id="A0A8V0ZKA3"/>
<keyword evidence="8 13" id="KW-0106">Calcium</keyword>
<evidence type="ECO:0000259" key="15">
    <source>
        <dbReference type="PROSITE" id="PS50004"/>
    </source>
</evidence>
<dbReference type="PROSITE" id="PS50004">
    <property type="entry name" value="C2"/>
    <property type="match status" value="1"/>
</dbReference>
<dbReference type="OMA" id="IYLCLNV"/>
<dbReference type="GO" id="GO:0016020">
    <property type="term" value="C:membrane"/>
    <property type="evidence" value="ECO:0007669"/>
    <property type="project" value="UniProtKB-SubCell"/>
</dbReference>
<feature type="domain" description="PLA2c" evidence="16">
    <location>
        <begin position="404"/>
        <end position="977"/>
    </location>
</feature>
<dbReference type="InterPro" id="IPR000008">
    <property type="entry name" value="C2_dom"/>
</dbReference>
<evidence type="ECO:0000256" key="7">
    <source>
        <dbReference type="ARBA" id="ARBA00022801"/>
    </source>
</evidence>
<dbReference type="InterPro" id="IPR016035">
    <property type="entry name" value="Acyl_Trfase/lysoPLipase"/>
</dbReference>
<evidence type="ECO:0000256" key="10">
    <source>
        <dbReference type="ARBA" id="ARBA00023098"/>
    </source>
</evidence>
<evidence type="ECO:0000259" key="16">
    <source>
        <dbReference type="PROSITE" id="PS51210"/>
    </source>
</evidence>
<keyword evidence="11" id="KW-0472">Membrane</keyword>
<evidence type="ECO:0000256" key="12">
    <source>
        <dbReference type="PROSITE-ProRule" id="PRU00555"/>
    </source>
</evidence>
<evidence type="ECO:0000256" key="4">
    <source>
        <dbReference type="ARBA" id="ARBA00013278"/>
    </source>
</evidence>
<dbReference type="SMART" id="SM00239">
    <property type="entry name" value="C2"/>
    <property type="match status" value="1"/>
</dbReference>
<evidence type="ECO:0000256" key="1">
    <source>
        <dbReference type="ARBA" id="ARBA00001913"/>
    </source>
</evidence>
<evidence type="ECO:0000256" key="2">
    <source>
        <dbReference type="ARBA" id="ARBA00004170"/>
    </source>
</evidence>
<dbReference type="PROSITE" id="PS51210">
    <property type="entry name" value="PLA2C"/>
    <property type="match status" value="1"/>
</dbReference>
<comment type="subcellular location">
    <subcellularLocation>
        <location evidence="3">Cytoplasm</location>
        <location evidence="3">Cytosol</location>
    </subcellularLocation>
    <subcellularLocation>
        <location evidence="2">Membrane</location>
        <topology evidence="2">Peripheral membrane protein</topology>
    </subcellularLocation>
</comment>
<dbReference type="GeneID" id="423226"/>
<dbReference type="EC" id="3.1.1.4" evidence="4 13"/>
<evidence type="ECO:0000256" key="8">
    <source>
        <dbReference type="ARBA" id="ARBA00022837"/>
    </source>
</evidence>
<dbReference type="FunFam" id="3.40.1090.10:FF:000002">
    <property type="entry name" value="Phospholipase A2"/>
    <property type="match status" value="1"/>
</dbReference>
<keyword evidence="10 12" id="KW-0443">Lipid metabolism</keyword>
<evidence type="ECO:0000256" key="13">
    <source>
        <dbReference type="RuleBase" id="RU362102"/>
    </source>
</evidence>
<dbReference type="GO" id="GO:0005829">
    <property type="term" value="C:cytosol"/>
    <property type="evidence" value="ECO:0000318"/>
    <property type="project" value="GO_Central"/>
</dbReference>